<evidence type="ECO:0000256" key="5">
    <source>
        <dbReference type="ARBA" id="ARBA00022692"/>
    </source>
</evidence>
<evidence type="ECO:0000313" key="13">
    <source>
        <dbReference type="EMBL" id="CAF4005721.1"/>
    </source>
</evidence>
<protein>
    <recommendedName>
        <fullName evidence="18">Sodium-coupled monocarboxylate transporter 2</fullName>
    </recommendedName>
</protein>
<evidence type="ECO:0000313" key="15">
    <source>
        <dbReference type="EMBL" id="CAF4110671.1"/>
    </source>
</evidence>
<evidence type="ECO:0000256" key="7">
    <source>
        <dbReference type="ARBA" id="ARBA00023053"/>
    </source>
</evidence>
<evidence type="ECO:0000256" key="10">
    <source>
        <dbReference type="ARBA" id="ARBA00023201"/>
    </source>
</evidence>
<feature type="transmembrane region" description="Helical" evidence="12">
    <location>
        <begin position="264"/>
        <end position="286"/>
    </location>
</feature>
<dbReference type="EMBL" id="CAJOBJ010008379">
    <property type="protein sequence ID" value="CAF4110671.1"/>
    <property type="molecule type" value="Genomic_DNA"/>
</dbReference>
<evidence type="ECO:0000256" key="12">
    <source>
        <dbReference type="SAM" id="Phobius"/>
    </source>
</evidence>
<evidence type="ECO:0000256" key="6">
    <source>
        <dbReference type="ARBA" id="ARBA00022989"/>
    </source>
</evidence>
<evidence type="ECO:0000256" key="1">
    <source>
        <dbReference type="ARBA" id="ARBA00004651"/>
    </source>
</evidence>
<dbReference type="PANTHER" id="PTHR42985">
    <property type="entry name" value="SODIUM-COUPLED MONOCARBOXYLATE TRANSPORTER"/>
    <property type="match status" value="1"/>
</dbReference>
<dbReference type="EMBL" id="CAJOBG010002590">
    <property type="protein sequence ID" value="CAF4016256.1"/>
    <property type="molecule type" value="Genomic_DNA"/>
</dbReference>
<evidence type="ECO:0000313" key="14">
    <source>
        <dbReference type="EMBL" id="CAF4016256.1"/>
    </source>
</evidence>
<feature type="transmembrane region" description="Helical" evidence="12">
    <location>
        <begin position="204"/>
        <end position="225"/>
    </location>
</feature>
<evidence type="ECO:0000256" key="11">
    <source>
        <dbReference type="RuleBase" id="RU362091"/>
    </source>
</evidence>
<keyword evidence="6 12" id="KW-1133">Transmembrane helix</keyword>
<dbReference type="InterPro" id="IPR051163">
    <property type="entry name" value="Sodium:Solute_Symporter_SSF"/>
</dbReference>
<dbReference type="InterPro" id="IPR001734">
    <property type="entry name" value="Na/solute_symporter"/>
</dbReference>
<keyword evidence="3" id="KW-0813">Transport</keyword>
<keyword evidence="10" id="KW-0739">Sodium transport</keyword>
<dbReference type="GO" id="GO:0006814">
    <property type="term" value="P:sodium ion transport"/>
    <property type="evidence" value="ECO:0007669"/>
    <property type="project" value="UniProtKB-KW"/>
</dbReference>
<comment type="caution">
    <text evidence="14">The sequence shown here is derived from an EMBL/GenBank/DDBJ whole genome shotgun (WGS) entry which is preliminary data.</text>
</comment>
<evidence type="ECO:0000313" key="17">
    <source>
        <dbReference type="Proteomes" id="UP000663866"/>
    </source>
</evidence>
<keyword evidence="4" id="KW-1003">Cell membrane</keyword>
<dbReference type="Proteomes" id="UP000681720">
    <property type="component" value="Unassembled WGS sequence"/>
</dbReference>
<keyword evidence="5 12" id="KW-0812">Transmembrane</keyword>
<dbReference type="InterPro" id="IPR038377">
    <property type="entry name" value="Na/Glc_symporter_sf"/>
</dbReference>
<evidence type="ECO:0000313" key="16">
    <source>
        <dbReference type="EMBL" id="CAF4163315.1"/>
    </source>
</evidence>
<evidence type="ECO:0000256" key="3">
    <source>
        <dbReference type="ARBA" id="ARBA00022448"/>
    </source>
</evidence>
<sequence length="363" mass="39845">MKAVIWTDVSQTILMFLGMILSIVIGVIDAGGVRKVFEIALNGDRIHLLSMSVHPSARYTVWSVLIGGSLYSTSVCACLQTQAQRFMCVKTTRAAQKVAWVNYMLIVAMLFLCAGVGFVLFAKYSHCDPLLAKLISKPDQLYPLFVIQTFSRLPGLTGLFIASILSASLSTISSGINSMATAILEDIYKRILKQSTVTDERQAIMSKVLSLAIGILVTILAFAMSYLGNNIIVIVFQIAGSFVTPILGVYILGFFAPRVNSRSILIALSFCLLFQSWVMIGATLTAKQHFERDGRLAVFADECLHSFNSSSNDPKSIDSSLLASWKDLFGCCYKKKTVGSVVMNGDHLSPEHQQVEEERILQN</sequence>
<dbReference type="Proteomes" id="UP000681967">
    <property type="component" value="Unassembled WGS sequence"/>
</dbReference>
<proteinExistence type="inferred from homology"/>
<organism evidence="14 17">
    <name type="scientific">Rotaria magnacalcarata</name>
    <dbReference type="NCBI Taxonomy" id="392030"/>
    <lineage>
        <taxon>Eukaryota</taxon>
        <taxon>Metazoa</taxon>
        <taxon>Spiralia</taxon>
        <taxon>Gnathifera</taxon>
        <taxon>Rotifera</taxon>
        <taxon>Eurotatoria</taxon>
        <taxon>Bdelloidea</taxon>
        <taxon>Philodinida</taxon>
        <taxon>Philodinidae</taxon>
        <taxon>Rotaria</taxon>
    </lineage>
</organism>
<evidence type="ECO:0000256" key="8">
    <source>
        <dbReference type="ARBA" id="ARBA00023065"/>
    </source>
</evidence>
<comment type="subcellular location">
    <subcellularLocation>
        <location evidence="1">Cell membrane</location>
        <topology evidence="1">Multi-pass membrane protein</topology>
    </subcellularLocation>
</comment>
<feature type="transmembrane region" description="Helical" evidence="12">
    <location>
        <begin position="12"/>
        <end position="33"/>
    </location>
</feature>
<dbReference type="PROSITE" id="PS50283">
    <property type="entry name" value="NA_SOLUT_SYMP_3"/>
    <property type="match status" value="1"/>
</dbReference>
<evidence type="ECO:0000256" key="2">
    <source>
        <dbReference type="ARBA" id="ARBA00006434"/>
    </source>
</evidence>
<gene>
    <name evidence="13" type="ORF">BYL167_LOCUS13936</name>
    <name evidence="15" type="ORF">GIL414_LOCUS17557</name>
    <name evidence="14" type="ORF">OVN521_LOCUS15920</name>
    <name evidence="16" type="ORF">UXM345_LOCUS25828</name>
</gene>
<dbReference type="Proteomes" id="UP000663866">
    <property type="component" value="Unassembled WGS sequence"/>
</dbReference>
<keyword evidence="17" id="KW-1185">Reference proteome</keyword>
<feature type="transmembrane region" description="Helical" evidence="12">
    <location>
        <begin position="100"/>
        <end position="122"/>
    </location>
</feature>
<dbReference type="AlphaFoldDB" id="A0A819PLI9"/>
<keyword evidence="8" id="KW-0406">Ion transport</keyword>
<dbReference type="EMBL" id="CAJOBF010005084">
    <property type="protein sequence ID" value="CAF4163315.1"/>
    <property type="molecule type" value="Genomic_DNA"/>
</dbReference>
<reference evidence="14" key="1">
    <citation type="submission" date="2021-02" db="EMBL/GenBank/DDBJ databases">
        <authorList>
            <person name="Nowell W R."/>
        </authorList>
    </citation>
    <scope>NUCLEOTIDE SEQUENCE</scope>
</reference>
<dbReference type="EMBL" id="CAJOBH010004874">
    <property type="protein sequence ID" value="CAF4005721.1"/>
    <property type="molecule type" value="Genomic_DNA"/>
</dbReference>
<dbReference type="GO" id="GO:0005886">
    <property type="term" value="C:plasma membrane"/>
    <property type="evidence" value="ECO:0007669"/>
    <property type="project" value="UniProtKB-SubCell"/>
</dbReference>
<dbReference type="Proteomes" id="UP000663842">
    <property type="component" value="Unassembled WGS sequence"/>
</dbReference>
<evidence type="ECO:0008006" key="18">
    <source>
        <dbReference type="Google" id="ProtNLM"/>
    </source>
</evidence>
<name>A0A819PLI9_9BILA</name>
<dbReference type="Pfam" id="PF00474">
    <property type="entry name" value="SSF"/>
    <property type="match status" value="1"/>
</dbReference>
<evidence type="ECO:0000256" key="9">
    <source>
        <dbReference type="ARBA" id="ARBA00023136"/>
    </source>
</evidence>
<evidence type="ECO:0000256" key="4">
    <source>
        <dbReference type="ARBA" id="ARBA00022475"/>
    </source>
</evidence>
<feature type="transmembrane region" description="Helical" evidence="12">
    <location>
        <begin position="231"/>
        <end position="252"/>
    </location>
</feature>
<dbReference type="PANTHER" id="PTHR42985:SF40">
    <property type="entry name" value="LD47995P-RELATED"/>
    <property type="match status" value="1"/>
</dbReference>
<accession>A0A819PLI9</accession>
<keyword evidence="7" id="KW-0915">Sodium</keyword>
<feature type="transmembrane region" description="Helical" evidence="12">
    <location>
        <begin position="159"/>
        <end position="184"/>
    </location>
</feature>
<feature type="transmembrane region" description="Helical" evidence="12">
    <location>
        <begin position="59"/>
        <end position="79"/>
    </location>
</feature>
<keyword evidence="9 12" id="KW-0472">Membrane</keyword>
<dbReference type="Gene3D" id="1.20.1730.10">
    <property type="entry name" value="Sodium/glucose cotransporter"/>
    <property type="match status" value="1"/>
</dbReference>
<comment type="similarity">
    <text evidence="2 11">Belongs to the sodium:solute symporter (SSF) (TC 2.A.21) family.</text>
</comment>
<dbReference type="GO" id="GO:0015293">
    <property type="term" value="F:symporter activity"/>
    <property type="evidence" value="ECO:0007669"/>
    <property type="project" value="TreeGrafter"/>
</dbReference>